<dbReference type="GO" id="GO:0016614">
    <property type="term" value="F:oxidoreductase activity, acting on CH-OH group of donors"/>
    <property type="evidence" value="ECO:0007669"/>
    <property type="project" value="InterPro"/>
</dbReference>
<comment type="similarity">
    <text evidence="2">Belongs to the GMC oxidoreductase family.</text>
</comment>
<protein>
    <recommendedName>
        <fullName evidence="5">Glucose-methanol-choline oxidoreductase N-terminal domain-containing protein</fullName>
    </recommendedName>
</protein>
<dbReference type="InterPro" id="IPR012132">
    <property type="entry name" value="GMC_OxRdtase"/>
</dbReference>
<name>A0A383EK09_9ZZZZ</name>
<dbReference type="InterPro" id="IPR000172">
    <property type="entry name" value="GMC_OxRdtase_N"/>
</dbReference>
<keyword evidence="3" id="KW-0285">Flavoprotein</keyword>
<evidence type="ECO:0000256" key="1">
    <source>
        <dbReference type="ARBA" id="ARBA00001974"/>
    </source>
</evidence>
<feature type="non-terminal residue" evidence="6">
    <location>
        <position position="184"/>
    </location>
</feature>
<dbReference type="PROSITE" id="PS51257">
    <property type="entry name" value="PROKAR_LIPOPROTEIN"/>
    <property type="match status" value="1"/>
</dbReference>
<dbReference type="GO" id="GO:0050660">
    <property type="term" value="F:flavin adenine dinucleotide binding"/>
    <property type="evidence" value="ECO:0007669"/>
    <property type="project" value="InterPro"/>
</dbReference>
<dbReference type="PROSITE" id="PS00623">
    <property type="entry name" value="GMC_OXRED_1"/>
    <property type="match status" value="1"/>
</dbReference>
<evidence type="ECO:0000313" key="6">
    <source>
        <dbReference type="EMBL" id="SVE57177.1"/>
    </source>
</evidence>
<dbReference type="Gene3D" id="3.50.50.60">
    <property type="entry name" value="FAD/NAD(P)-binding domain"/>
    <property type="match status" value="1"/>
</dbReference>
<reference evidence="6" key="1">
    <citation type="submission" date="2018-05" db="EMBL/GenBank/DDBJ databases">
        <authorList>
            <person name="Lanie J.A."/>
            <person name="Ng W.-L."/>
            <person name="Kazmierczak K.M."/>
            <person name="Andrzejewski T.M."/>
            <person name="Davidsen T.M."/>
            <person name="Wayne K.J."/>
            <person name="Tettelin H."/>
            <person name="Glass J.I."/>
            <person name="Rusch D."/>
            <person name="Podicherti R."/>
            <person name="Tsui H.-C.T."/>
            <person name="Winkler M.E."/>
        </authorList>
    </citation>
    <scope>NUCLEOTIDE SEQUENCE</scope>
</reference>
<proteinExistence type="inferred from homology"/>
<dbReference type="EMBL" id="UINC01226614">
    <property type="protein sequence ID" value="SVE57177.1"/>
    <property type="molecule type" value="Genomic_DNA"/>
</dbReference>
<dbReference type="AlphaFoldDB" id="A0A383EK09"/>
<accession>A0A383EK09</accession>
<keyword evidence="4" id="KW-0274">FAD</keyword>
<evidence type="ECO:0000256" key="4">
    <source>
        <dbReference type="ARBA" id="ARBA00022827"/>
    </source>
</evidence>
<feature type="domain" description="Glucose-methanol-choline oxidoreductase N-terminal" evidence="5">
    <location>
        <begin position="99"/>
        <end position="122"/>
    </location>
</feature>
<evidence type="ECO:0000256" key="2">
    <source>
        <dbReference type="ARBA" id="ARBA00010790"/>
    </source>
</evidence>
<evidence type="ECO:0000256" key="3">
    <source>
        <dbReference type="ARBA" id="ARBA00022630"/>
    </source>
</evidence>
<dbReference type="PANTHER" id="PTHR11552">
    <property type="entry name" value="GLUCOSE-METHANOL-CHOLINE GMC OXIDOREDUCTASE"/>
    <property type="match status" value="1"/>
</dbReference>
<dbReference type="SUPFAM" id="SSF51905">
    <property type="entry name" value="FAD/NAD(P)-binding domain"/>
    <property type="match status" value="1"/>
</dbReference>
<gene>
    <name evidence="6" type="ORF">METZ01_LOCUS510031</name>
</gene>
<sequence length="184" mass="20247">MTKRLPTLEWAGARGKVNVMHCDYVIIGAGSAGCVLANRLSADPSNKVLLLEAGGQDRNLWIHVPVGFQKLLNHPTLNWNFKTEPEDNVKGRSIPIPRGKALGGSSSINGMLYVRGQPLDYDVWAQLGNQGWSYEDVLPYFRKTESFERGGSDVRGGEGPLNVADMYERHEMIDAFIEAGVECG</sequence>
<dbReference type="Gene3D" id="3.30.560.10">
    <property type="entry name" value="Glucose Oxidase, domain 3"/>
    <property type="match status" value="1"/>
</dbReference>
<dbReference type="Pfam" id="PF00732">
    <property type="entry name" value="GMC_oxred_N"/>
    <property type="match status" value="1"/>
</dbReference>
<evidence type="ECO:0000259" key="5">
    <source>
        <dbReference type="PROSITE" id="PS00623"/>
    </source>
</evidence>
<dbReference type="PANTHER" id="PTHR11552:SF147">
    <property type="entry name" value="CHOLINE DEHYDROGENASE, MITOCHONDRIAL"/>
    <property type="match status" value="1"/>
</dbReference>
<organism evidence="6">
    <name type="scientific">marine metagenome</name>
    <dbReference type="NCBI Taxonomy" id="408172"/>
    <lineage>
        <taxon>unclassified sequences</taxon>
        <taxon>metagenomes</taxon>
        <taxon>ecological metagenomes</taxon>
    </lineage>
</organism>
<dbReference type="InterPro" id="IPR036188">
    <property type="entry name" value="FAD/NAD-bd_sf"/>
</dbReference>
<comment type="cofactor">
    <cofactor evidence="1">
        <name>FAD</name>
        <dbReference type="ChEBI" id="CHEBI:57692"/>
    </cofactor>
</comment>